<reference evidence="2" key="1">
    <citation type="submission" date="2021-01" db="EMBL/GenBank/DDBJ databases">
        <title>Fulvivirga kasyanovii gen. nov., sp nov., a novel member of the phylum Bacteroidetes isolated from seawater in a mussel farm.</title>
        <authorList>
            <person name="Zhao L.-H."/>
            <person name="Wang Z.-J."/>
        </authorList>
    </citation>
    <scope>NUCLEOTIDE SEQUENCE</scope>
    <source>
        <strain evidence="2">2943</strain>
    </source>
</reference>
<evidence type="ECO:0008006" key="4">
    <source>
        <dbReference type="Google" id="ProtNLM"/>
    </source>
</evidence>
<dbReference type="AlphaFoldDB" id="A0A937F8K6"/>
<keyword evidence="3" id="KW-1185">Reference proteome</keyword>
<proteinExistence type="predicted"/>
<evidence type="ECO:0000313" key="3">
    <source>
        <dbReference type="Proteomes" id="UP000659388"/>
    </source>
</evidence>
<dbReference type="EMBL" id="JAESIY010000004">
    <property type="protein sequence ID" value="MBL3656269.1"/>
    <property type="molecule type" value="Genomic_DNA"/>
</dbReference>
<sequence>MKLIAALLIVSSTAFAGRELDKSMVKIFFSPDKNVYTLAYKGSDSKKVYIEIISPEGKTIFSEYIKAEGAFNRPYNLKELPAGDYIIKVKDRSGVTTNTIHHGTNNVNKTKNFINLKAKDLKYQLTIVSPEKTAKVRILKNGQQIYSALKETTNGYSEIFNLEKLDPTQQYELQVIINDEVKSFSL</sequence>
<feature type="chain" id="PRO_5037624147" description="Secretion system C-terminal sorting domain-containing protein" evidence="1">
    <location>
        <begin position="17"/>
        <end position="186"/>
    </location>
</feature>
<organism evidence="2 3">
    <name type="scientific">Fulvivirga sediminis</name>
    <dbReference type="NCBI Taxonomy" id="2803949"/>
    <lineage>
        <taxon>Bacteria</taxon>
        <taxon>Pseudomonadati</taxon>
        <taxon>Bacteroidota</taxon>
        <taxon>Cytophagia</taxon>
        <taxon>Cytophagales</taxon>
        <taxon>Fulvivirgaceae</taxon>
        <taxon>Fulvivirga</taxon>
    </lineage>
</organism>
<protein>
    <recommendedName>
        <fullName evidence="4">Secretion system C-terminal sorting domain-containing protein</fullName>
    </recommendedName>
</protein>
<dbReference type="Proteomes" id="UP000659388">
    <property type="component" value="Unassembled WGS sequence"/>
</dbReference>
<evidence type="ECO:0000256" key="1">
    <source>
        <dbReference type="SAM" id="SignalP"/>
    </source>
</evidence>
<dbReference type="RefSeq" id="WP_202244058.1">
    <property type="nucleotide sequence ID" value="NZ_JAESIY010000004.1"/>
</dbReference>
<gene>
    <name evidence="2" type="ORF">JL102_09020</name>
</gene>
<name>A0A937F8K6_9BACT</name>
<comment type="caution">
    <text evidence="2">The sequence shown here is derived from an EMBL/GenBank/DDBJ whole genome shotgun (WGS) entry which is preliminary data.</text>
</comment>
<keyword evidence="1" id="KW-0732">Signal</keyword>
<feature type="signal peptide" evidence="1">
    <location>
        <begin position="1"/>
        <end position="16"/>
    </location>
</feature>
<evidence type="ECO:0000313" key="2">
    <source>
        <dbReference type="EMBL" id="MBL3656269.1"/>
    </source>
</evidence>
<accession>A0A937F8K6</accession>